<evidence type="ECO:0000256" key="8">
    <source>
        <dbReference type="ARBA" id="ARBA00023319"/>
    </source>
</evidence>
<keyword evidence="4" id="KW-0677">Repeat</keyword>
<keyword evidence="6" id="KW-1015">Disulfide bond</keyword>
<evidence type="ECO:0000313" key="13">
    <source>
        <dbReference type="Proteomes" id="UP000440578"/>
    </source>
</evidence>
<dbReference type="Proteomes" id="UP000440578">
    <property type="component" value="Unassembled WGS sequence"/>
</dbReference>
<dbReference type="SUPFAM" id="SSF48726">
    <property type="entry name" value="Immunoglobulin"/>
    <property type="match status" value="2"/>
</dbReference>
<gene>
    <name evidence="12" type="primary">COL21A1</name>
    <name evidence="12" type="ORF">FJT64_002016</name>
</gene>
<dbReference type="GO" id="GO:0005886">
    <property type="term" value="C:plasma membrane"/>
    <property type="evidence" value="ECO:0007669"/>
    <property type="project" value="UniProtKB-SubCell"/>
</dbReference>
<dbReference type="OrthoDB" id="8626508at2759"/>
<keyword evidence="3" id="KW-0732">Signal</keyword>
<dbReference type="InterPro" id="IPR003598">
    <property type="entry name" value="Ig_sub2"/>
</dbReference>
<dbReference type="GO" id="GO:0043005">
    <property type="term" value="C:neuron projection"/>
    <property type="evidence" value="ECO:0007669"/>
    <property type="project" value="TreeGrafter"/>
</dbReference>
<reference evidence="12 13" key="1">
    <citation type="submission" date="2019-07" db="EMBL/GenBank/DDBJ databases">
        <title>Draft genome assembly of a fouling barnacle, Amphibalanus amphitrite (Darwin, 1854): The first reference genome for Thecostraca.</title>
        <authorList>
            <person name="Kim W."/>
        </authorList>
    </citation>
    <scope>NUCLEOTIDE SEQUENCE [LARGE SCALE GENOMIC DNA]</scope>
    <source>
        <strain evidence="12">SNU_AA5</strain>
        <tissue evidence="12">Soma without cirri and trophi</tissue>
    </source>
</reference>
<keyword evidence="2" id="KW-1003">Cell membrane</keyword>
<evidence type="ECO:0000256" key="10">
    <source>
        <dbReference type="SAM" id="Phobius"/>
    </source>
</evidence>
<sequence length="538" mass="57598">MEQPAAKSGWRFPHVALLYVLVAVLTAAQLAGFLLLRHGLTDADRVCAERASRAERQAISHVTELLVKATQASHSRHAEYSGGELLTPPPVSAPAAQRRRGRRQAAESEQTYSGLGPGTSLASGELIPHTKTTRRDALDEGSGSGGIAEDEAPLDWIPSYSRIPADDLRKFCLSTQRFCKPGEKGAMGEIGEPGPRGPKGEIGLPGLPGVKGEPGPIGPPGLKGVRGYTGNKGQKGRDGLEGRDGLPGEPGMDGIPGRNGLDGFPGVDGIPGQDGTPGINGLPGRDGNDGLVGPRGRKGEAGKDGQNGIPGINTTLVNTTAGTLLIPPWIARPNLRDGPKLIRVSEGDNLVLRCAAAGVPRPSITWDNPDGGLIRKGSWKATNMDERNLELIRIHREQSGLYRCIAYNGIPPDASKVFQVTVMYPPLIRCTNNQQVKERGDSVTFECRVDASPAPLNYWRFNGKVLENSTKYITGQAEVPGSPREVISELHIREIGDHDYGKYYCVSKNEVGQTEGAFTLYREYPTQPGEKATQHPHE</sequence>
<accession>A0A6A4X602</accession>
<feature type="compositionally biased region" description="Basic and acidic residues" evidence="9">
    <location>
        <begin position="235"/>
        <end position="246"/>
    </location>
</feature>
<organism evidence="12 13">
    <name type="scientific">Amphibalanus amphitrite</name>
    <name type="common">Striped barnacle</name>
    <name type="synonym">Balanus amphitrite</name>
    <dbReference type="NCBI Taxonomy" id="1232801"/>
    <lineage>
        <taxon>Eukaryota</taxon>
        <taxon>Metazoa</taxon>
        <taxon>Ecdysozoa</taxon>
        <taxon>Arthropoda</taxon>
        <taxon>Crustacea</taxon>
        <taxon>Multicrustacea</taxon>
        <taxon>Cirripedia</taxon>
        <taxon>Thoracica</taxon>
        <taxon>Thoracicalcarea</taxon>
        <taxon>Balanomorpha</taxon>
        <taxon>Balanoidea</taxon>
        <taxon>Balanidae</taxon>
        <taxon>Amphibalaninae</taxon>
        <taxon>Amphibalanus</taxon>
    </lineage>
</organism>
<dbReference type="InterPro" id="IPR003599">
    <property type="entry name" value="Ig_sub"/>
</dbReference>
<dbReference type="SMART" id="SM00409">
    <property type="entry name" value="IG"/>
    <property type="match status" value="2"/>
</dbReference>
<dbReference type="PROSITE" id="PS50835">
    <property type="entry name" value="IG_LIKE"/>
    <property type="match status" value="2"/>
</dbReference>
<dbReference type="GO" id="GO:0005581">
    <property type="term" value="C:collagen trimer"/>
    <property type="evidence" value="ECO:0007669"/>
    <property type="project" value="UniProtKB-KW"/>
</dbReference>
<comment type="caution">
    <text evidence="12">The sequence shown here is derived from an EMBL/GenBank/DDBJ whole genome shotgun (WGS) entry which is preliminary data.</text>
</comment>
<feature type="transmembrane region" description="Helical" evidence="10">
    <location>
        <begin position="16"/>
        <end position="36"/>
    </location>
</feature>
<evidence type="ECO:0000313" key="12">
    <source>
        <dbReference type="EMBL" id="KAF0310388.1"/>
    </source>
</evidence>
<protein>
    <submittedName>
        <fullName evidence="12">Collagen alpha-1(XXI) chain</fullName>
    </submittedName>
</protein>
<evidence type="ECO:0000256" key="7">
    <source>
        <dbReference type="ARBA" id="ARBA00023180"/>
    </source>
</evidence>
<dbReference type="InterPro" id="IPR008160">
    <property type="entry name" value="Collagen"/>
</dbReference>
<keyword evidence="7" id="KW-0325">Glycoprotein</keyword>
<evidence type="ECO:0000256" key="5">
    <source>
        <dbReference type="ARBA" id="ARBA00023136"/>
    </source>
</evidence>
<feature type="region of interest" description="Disordered" evidence="9">
    <location>
        <begin position="77"/>
        <end position="151"/>
    </location>
</feature>
<dbReference type="Gene3D" id="2.60.40.10">
    <property type="entry name" value="Immunoglobulins"/>
    <property type="match status" value="2"/>
</dbReference>
<feature type="domain" description="Ig-like" evidence="11">
    <location>
        <begin position="333"/>
        <end position="421"/>
    </location>
</feature>
<dbReference type="Pfam" id="PF01391">
    <property type="entry name" value="Collagen"/>
    <property type="match status" value="2"/>
</dbReference>
<dbReference type="SMART" id="SM00408">
    <property type="entry name" value="IGc2"/>
    <property type="match status" value="2"/>
</dbReference>
<evidence type="ECO:0000256" key="2">
    <source>
        <dbReference type="ARBA" id="ARBA00022475"/>
    </source>
</evidence>
<keyword evidence="8" id="KW-0393">Immunoglobulin domain</keyword>
<keyword evidence="5 10" id="KW-0472">Membrane</keyword>
<dbReference type="AlphaFoldDB" id="A0A6A4X602"/>
<dbReference type="InterPro" id="IPR013783">
    <property type="entry name" value="Ig-like_fold"/>
</dbReference>
<evidence type="ECO:0000256" key="4">
    <source>
        <dbReference type="ARBA" id="ARBA00022737"/>
    </source>
</evidence>
<dbReference type="InterPro" id="IPR051170">
    <property type="entry name" value="Neural/epithelial_adhesion"/>
</dbReference>
<proteinExistence type="predicted"/>
<dbReference type="EMBL" id="VIIS01000314">
    <property type="protein sequence ID" value="KAF0310388.1"/>
    <property type="molecule type" value="Genomic_DNA"/>
</dbReference>
<evidence type="ECO:0000256" key="1">
    <source>
        <dbReference type="ARBA" id="ARBA00004236"/>
    </source>
</evidence>
<keyword evidence="10" id="KW-0812">Transmembrane</keyword>
<comment type="subcellular location">
    <subcellularLocation>
        <location evidence="1">Cell membrane</location>
    </subcellularLocation>
</comment>
<dbReference type="FunFam" id="2.60.40.10:FF:000328">
    <property type="entry name" value="CLUMA_CG000981, isoform A"/>
    <property type="match status" value="1"/>
</dbReference>
<evidence type="ECO:0000256" key="9">
    <source>
        <dbReference type="SAM" id="MobiDB-lite"/>
    </source>
</evidence>
<dbReference type="InterPro" id="IPR036179">
    <property type="entry name" value="Ig-like_dom_sf"/>
</dbReference>
<dbReference type="PANTHER" id="PTHR12231">
    <property type="entry name" value="CTX-RELATED TYPE I TRANSMEMBRANE PROTEIN"/>
    <property type="match status" value="1"/>
</dbReference>
<feature type="domain" description="Ig-like" evidence="11">
    <location>
        <begin position="425"/>
        <end position="519"/>
    </location>
</feature>
<name>A0A6A4X602_AMPAM</name>
<evidence type="ECO:0000256" key="3">
    <source>
        <dbReference type="ARBA" id="ARBA00022729"/>
    </source>
</evidence>
<evidence type="ECO:0000259" key="11">
    <source>
        <dbReference type="PROSITE" id="PS50835"/>
    </source>
</evidence>
<keyword evidence="12" id="KW-0176">Collagen</keyword>
<evidence type="ECO:0000256" key="6">
    <source>
        <dbReference type="ARBA" id="ARBA00023157"/>
    </source>
</evidence>
<feature type="region of interest" description="Disordered" evidence="9">
    <location>
        <begin position="221"/>
        <end position="263"/>
    </location>
</feature>
<keyword evidence="10" id="KW-1133">Transmembrane helix</keyword>
<keyword evidence="13" id="KW-1185">Reference proteome</keyword>
<dbReference type="InterPro" id="IPR007110">
    <property type="entry name" value="Ig-like_dom"/>
</dbReference>
<dbReference type="PANTHER" id="PTHR12231:SF253">
    <property type="entry name" value="DPR-INTERACTING PROTEIN ETA, ISOFORM B-RELATED"/>
    <property type="match status" value="1"/>
</dbReference>
<dbReference type="Pfam" id="PF13927">
    <property type="entry name" value="Ig_3"/>
    <property type="match status" value="2"/>
</dbReference>